<comment type="caution">
    <text evidence="2">The sequence shown here is derived from an EMBL/GenBank/DDBJ whole genome shotgun (WGS) entry which is preliminary data.</text>
</comment>
<name>A0A935CGP7_9MICO</name>
<sequence length="1217" mass="127233">MTRVSAFSLFRAEATGLPWAQIGVRALPVGQHAPDGWLDELKKRTAERNNDVHVWWACSPTLGVPRGPFTVWVGSPSLKQVKDVDFTSSQRGGGLLLRWGGDEAAFIVVDFDPINPNAAVGLFAHRTAATMNDVVAVSTAPAPGPVHVQLVIKCSGATSALLVNGMNAKVRIRTVEDVINDDTWKPIELVGLPCEQPWGATAYDSSDQGLVAAPVPPFEAAVQRLKRGMPPLGWPPMTQTGRLAPDWVDPDPELVVKEVVQSLLPEIAELYDPGVPERLQFTLSSDRAVPGPTQDGRTSALDTSATTQPLAMLALPAQTDPVLNLATGFGTTYTREGRQDGAVVGHQDFLVTADYERTPSPWPDKVTFAAYAPQTGPHEIVPPPTALTAERNGLVPPNPADTPWRESIRVSWNRLPTTAAMGRVGAGTLARYDAGAAQATSLAPKRDADGIRPLTLSPDGAPGTPGSGRVAFVDGAADIPILSGGRQVGYAVSLVDVHGVWSAWRDIAYTGNEPGPLPPRLIALDLASTYAGSPACPATLTLETALDWTERRPTSLQIVALFFPMASASTPPPAGLDPGLPTPAGCFRRDLGLTFAGDVPTGVGATVASLGPDGANPMAPGPGQGDGGRRYRLTSGVPTLDFTSTQRWGVQVWLRSTLAVGASPTAYTPDAAHPAVTTAASPVPIVPLPPPAPPGVPMGSTPDAQGSSHVRVQWSLPAGGTGVRSCIVWECSETALRQRAGLPPRAPETDSPGVRLAALWTAYDGLTPTQQRAAFRRLLTLPGGARDADVTLPKGSTDIHLFTVTTQSETGIESPWPGPAPTGHIHLQAATAPRLRRPTPPLTRVSVAPDGTVTVRLFSASRVPVARFLVYATRSEAAARDHESMGPPVAVVPVVLPAGGPDPVTGAPVYEATWTGTLPPAWDNWLVRAVAKAVDTVPVQAVRGQPSAASEVVSILVPPTGPPDLDPLVASRWGADHRGVVVTSGTSGVARVTSAGVFRLGGVADAMPVAMTDLPLLPETPGTSAPAGATSSPVLERGPRTAGRLPLRLWIRTPDATAPATVSMRLLDPMGRSVERTVTVPGFVPTPAYTLTIVRTSTVASGVVLAVGTDAPATVSAGISLSVRGVSTDLTPLPLPFPRPRPGLLRVSGTFLLSGVRTGRITFPADGQIHVIRPQRTLGWPREARYAVFVPLVSPVRITLMLLGPAGEQLVTVTGGA</sequence>
<proteinExistence type="predicted"/>
<evidence type="ECO:0000313" key="3">
    <source>
        <dbReference type="Proteomes" id="UP000718281"/>
    </source>
</evidence>
<evidence type="ECO:0000256" key="1">
    <source>
        <dbReference type="SAM" id="MobiDB-lite"/>
    </source>
</evidence>
<evidence type="ECO:0000313" key="2">
    <source>
        <dbReference type="EMBL" id="MBK6302361.1"/>
    </source>
</evidence>
<organism evidence="2 3">
    <name type="scientific">Candidatus Phosphoribacter hodrii</name>
    <dbReference type="NCBI Taxonomy" id="2953743"/>
    <lineage>
        <taxon>Bacteria</taxon>
        <taxon>Bacillati</taxon>
        <taxon>Actinomycetota</taxon>
        <taxon>Actinomycetes</taxon>
        <taxon>Micrococcales</taxon>
        <taxon>Dermatophilaceae</taxon>
        <taxon>Candidatus Phosphoribacter</taxon>
    </lineage>
</organism>
<accession>A0A935CGP7</accession>
<dbReference type="EMBL" id="JADIXZ010000010">
    <property type="protein sequence ID" value="MBK6302361.1"/>
    <property type="molecule type" value="Genomic_DNA"/>
</dbReference>
<gene>
    <name evidence="2" type="ORF">IPF40_15525</name>
</gene>
<feature type="region of interest" description="Disordered" evidence="1">
    <location>
        <begin position="610"/>
        <end position="630"/>
    </location>
</feature>
<protein>
    <submittedName>
        <fullName evidence="2">Uncharacterized protein</fullName>
    </submittedName>
</protein>
<dbReference type="Proteomes" id="UP000718281">
    <property type="component" value="Unassembled WGS sequence"/>
</dbReference>
<dbReference type="AlphaFoldDB" id="A0A935CGP7"/>
<reference evidence="2 3" key="1">
    <citation type="submission" date="2020-10" db="EMBL/GenBank/DDBJ databases">
        <title>Connecting structure to function with the recovery of over 1000 high-quality activated sludge metagenome-assembled genomes encoding full-length rRNA genes using long-read sequencing.</title>
        <authorList>
            <person name="Singleton C.M."/>
            <person name="Petriglieri F."/>
            <person name="Kristensen J.M."/>
            <person name="Kirkegaard R.H."/>
            <person name="Michaelsen T.Y."/>
            <person name="Andersen M.H."/>
            <person name="Karst S.M."/>
            <person name="Dueholm M.S."/>
            <person name="Nielsen P.H."/>
            <person name="Albertsen M."/>
        </authorList>
    </citation>
    <scope>NUCLEOTIDE SEQUENCE [LARGE SCALE GENOMIC DNA]</scope>
    <source>
        <strain evidence="2">AalE_18-Q3-R2-46_BAT3C.188</strain>
    </source>
</reference>